<dbReference type="InterPro" id="IPR009851">
    <property type="entry name" value="Mod_r"/>
</dbReference>
<dbReference type="InterPro" id="IPR029012">
    <property type="entry name" value="Helix_hairpin_bin_sf"/>
</dbReference>
<dbReference type="OrthoDB" id="10260857at2759"/>
<evidence type="ECO:0000256" key="4">
    <source>
        <dbReference type="ARBA" id="ARBA00022753"/>
    </source>
</evidence>
<feature type="domain" description="VPS37 C-terminal" evidence="7">
    <location>
        <begin position="20"/>
        <end position="163"/>
    </location>
</feature>
<evidence type="ECO:0000256" key="2">
    <source>
        <dbReference type="ARBA" id="ARBA00007617"/>
    </source>
</evidence>
<dbReference type="STRING" id="984487.A0A1E4SNF5"/>
<sequence>MNQAEASRWLFPLPKSIDILPRANVEEFINDPDLVRGYVKTLATYQDERQRVVAVLEQVETKHDEISELIRDYKQLSERIVNQIKTIQTMYQEFTNLEIDQYRLLSNNFNQEFLITNKLQGMLDTSHAESLAVAKRIQELGDFEMLAEFRDARKKYHLRKEKLNRWGEERVSGVV</sequence>
<evidence type="ECO:0000259" key="7">
    <source>
        <dbReference type="Pfam" id="PF07200"/>
    </source>
</evidence>
<evidence type="ECO:0000256" key="1">
    <source>
        <dbReference type="ARBA" id="ARBA00004177"/>
    </source>
</evidence>
<evidence type="ECO:0000256" key="5">
    <source>
        <dbReference type="ARBA" id="ARBA00022927"/>
    </source>
</evidence>
<dbReference type="GO" id="GO:0072666">
    <property type="term" value="P:establishment of protein localization to vacuole"/>
    <property type="evidence" value="ECO:0007669"/>
    <property type="project" value="UniProtKB-ARBA"/>
</dbReference>
<gene>
    <name evidence="8" type="ORF">CANTADRAFT_88951</name>
</gene>
<dbReference type="Proteomes" id="UP000094285">
    <property type="component" value="Unassembled WGS sequence"/>
</dbReference>
<organism evidence="8 9">
    <name type="scientific">Suhomyces tanzawaensis NRRL Y-17324</name>
    <dbReference type="NCBI Taxonomy" id="984487"/>
    <lineage>
        <taxon>Eukaryota</taxon>
        <taxon>Fungi</taxon>
        <taxon>Dikarya</taxon>
        <taxon>Ascomycota</taxon>
        <taxon>Saccharomycotina</taxon>
        <taxon>Pichiomycetes</taxon>
        <taxon>Debaryomycetaceae</taxon>
        <taxon>Suhomyces</taxon>
    </lineage>
</organism>
<reference evidence="9" key="1">
    <citation type="submission" date="2016-05" db="EMBL/GenBank/DDBJ databases">
        <title>Comparative genomics of biotechnologically important yeasts.</title>
        <authorList>
            <consortium name="DOE Joint Genome Institute"/>
            <person name="Riley R."/>
            <person name="Haridas S."/>
            <person name="Wolfe K.H."/>
            <person name="Lopes M.R."/>
            <person name="Hittinger C.T."/>
            <person name="Goker M."/>
            <person name="Salamov A."/>
            <person name="Wisecaver J."/>
            <person name="Long T.M."/>
            <person name="Aerts A.L."/>
            <person name="Barry K."/>
            <person name="Choi C."/>
            <person name="Clum A."/>
            <person name="Coughlan A.Y."/>
            <person name="Deshpande S."/>
            <person name="Douglass A.P."/>
            <person name="Hanson S.J."/>
            <person name="Klenk H.-P."/>
            <person name="Labutti K."/>
            <person name="Lapidus A."/>
            <person name="Lindquist E."/>
            <person name="Lipzen A."/>
            <person name="Meier-Kolthoff J.P."/>
            <person name="Ohm R.A."/>
            <person name="Otillar R.P."/>
            <person name="Pangilinan J."/>
            <person name="Peng Y."/>
            <person name="Rokas A."/>
            <person name="Rosa C.A."/>
            <person name="Scheuner C."/>
            <person name="Sibirny A.A."/>
            <person name="Slot J.C."/>
            <person name="Stielow J.B."/>
            <person name="Sun H."/>
            <person name="Kurtzman C.P."/>
            <person name="Blackwell M."/>
            <person name="Grigoriev I.V."/>
            <person name="Jeffries T.W."/>
        </authorList>
    </citation>
    <scope>NUCLEOTIDE SEQUENCE [LARGE SCALE GENOMIC DNA]</scope>
    <source>
        <strain evidence="9">NRRL Y-17324</strain>
    </source>
</reference>
<keyword evidence="9" id="KW-1185">Reference proteome</keyword>
<evidence type="ECO:0000256" key="6">
    <source>
        <dbReference type="SAM" id="Coils"/>
    </source>
</evidence>
<keyword evidence="6" id="KW-0175">Coiled coil</keyword>
<dbReference type="SUPFAM" id="SSF140111">
    <property type="entry name" value="Endosomal sorting complex assembly domain"/>
    <property type="match status" value="1"/>
</dbReference>
<dbReference type="AlphaFoldDB" id="A0A1E4SNF5"/>
<dbReference type="GO" id="GO:0043162">
    <property type="term" value="P:ubiquitin-dependent protein catabolic process via the multivesicular body sorting pathway"/>
    <property type="evidence" value="ECO:0007669"/>
    <property type="project" value="UniProtKB-ARBA"/>
</dbReference>
<keyword evidence="3" id="KW-0813">Transport</keyword>
<dbReference type="InterPro" id="IPR037202">
    <property type="entry name" value="ESCRT_assembly_dom"/>
</dbReference>
<dbReference type="Pfam" id="PF07200">
    <property type="entry name" value="Mod_r"/>
    <property type="match status" value="1"/>
</dbReference>
<dbReference type="GO" id="GO:0000813">
    <property type="term" value="C:ESCRT I complex"/>
    <property type="evidence" value="ECO:0007669"/>
    <property type="project" value="UniProtKB-ARBA"/>
</dbReference>
<keyword evidence="5" id="KW-0653">Protein transport</keyword>
<dbReference type="Gene3D" id="1.10.287.660">
    <property type="entry name" value="Helix hairpin bin"/>
    <property type="match status" value="1"/>
</dbReference>
<evidence type="ECO:0000256" key="3">
    <source>
        <dbReference type="ARBA" id="ARBA00022448"/>
    </source>
</evidence>
<proteinExistence type="inferred from homology"/>
<evidence type="ECO:0000313" key="9">
    <source>
        <dbReference type="Proteomes" id="UP000094285"/>
    </source>
</evidence>
<dbReference type="GO" id="GO:0006886">
    <property type="term" value="P:intracellular protein transport"/>
    <property type="evidence" value="ECO:0007669"/>
    <property type="project" value="UniProtKB-ARBA"/>
</dbReference>
<comment type="subcellular location">
    <subcellularLocation>
        <location evidence="1">Endosome</location>
    </subcellularLocation>
</comment>
<dbReference type="RefSeq" id="XP_020066173.1">
    <property type="nucleotide sequence ID" value="XM_020211514.1"/>
</dbReference>
<keyword evidence="4" id="KW-0967">Endosome</keyword>
<accession>A0A1E4SNF5</accession>
<dbReference type="GeneID" id="30985650"/>
<dbReference type="EMBL" id="KV453910">
    <property type="protein sequence ID" value="ODV81051.1"/>
    <property type="molecule type" value="Genomic_DNA"/>
</dbReference>
<name>A0A1E4SNF5_9ASCO</name>
<comment type="similarity">
    <text evidence="2">Belongs to the VPS37 family.</text>
</comment>
<protein>
    <recommendedName>
        <fullName evidence="7">VPS37 C-terminal domain-containing protein</fullName>
    </recommendedName>
</protein>
<evidence type="ECO:0000313" key="8">
    <source>
        <dbReference type="EMBL" id="ODV81051.1"/>
    </source>
</evidence>
<feature type="coiled-coil region" evidence="6">
    <location>
        <begin position="42"/>
        <end position="79"/>
    </location>
</feature>